<dbReference type="GO" id="GO:0046306">
    <property type="term" value="P:alkanesulfonate catabolic process"/>
    <property type="evidence" value="ECO:0007669"/>
    <property type="project" value="TreeGrafter"/>
</dbReference>
<evidence type="ECO:0000256" key="3">
    <source>
        <dbReference type="ARBA" id="ARBA00023002"/>
    </source>
</evidence>
<reference evidence="6" key="1">
    <citation type="journal article" date="2022" name="Int. J. Syst. Evol. Microbiol.">
        <title>Pseudomonas aegrilactucae sp. nov. and Pseudomonas morbosilactucae sp. nov., pathogens causing bacterial rot of lettuce in Japan.</title>
        <authorList>
            <person name="Sawada H."/>
            <person name="Fujikawa T."/>
            <person name="Satou M."/>
        </authorList>
    </citation>
    <scope>NUCLEOTIDE SEQUENCE</scope>
    <source>
        <strain evidence="6">0166_1</strain>
    </source>
</reference>
<keyword evidence="3" id="KW-0560">Oxidoreductase</keyword>
<keyword evidence="4" id="KW-0503">Monooxygenase</keyword>
<dbReference type="PANTHER" id="PTHR42847">
    <property type="entry name" value="ALKANESULFONATE MONOOXYGENASE"/>
    <property type="match status" value="1"/>
</dbReference>
<dbReference type="NCBIfam" id="TIGR03619">
    <property type="entry name" value="F420_Rv2161c"/>
    <property type="match status" value="1"/>
</dbReference>
<dbReference type="PANTHER" id="PTHR42847:SF4">
    <property type="entry name" value="ALKANESULFONATE MONOOXYGENASE-RELATED"/>
    <property type="match status" value="1"/>
</dbReference>
<accession>A0A9E7BZQ5</accession>
<keyword evidence="1" id="KW-0285">Flavoprotein</keyword>
<feature type="domain" description="Luciferase-like" evidence="5">
    <location>
        <begin position="15"/>
        <end position="232"/>
    </location>
</feature>
<gene>
    <name evidence="6" type="ORF">DSM104329_01196</name>
</gene>
<evidence type="ECO:0000256" key="2">
    <source>
        <dbReference type="ARBA" id="ARBA00022643"/>
    </source>
</evidence>
<keyword evidence="2" id="KW-0288">FMN</keyword>
<evidence type="ECO:0000259" key="5">
    <source>
        <dbReference type="Pfam" id="PF00296"/>
    </source>
</evidence>
<dbReference type="SUPFAM" id="SSF51679">
    <property type="entry name" value="Bacterial luciferase-like"/>
    <property type="match status" value="1"/>
</dbReference>
<dbReference type="InterPro" id="IPR036661">
    <property type="entry name" value="Luciferase-like_sf"/>
</dbReference>
<dbReference type="InterPro" id="IPR050172">
    <property type="entry name" value="SsuD_RutA_monooxygenase"/>
</dbReference>
<organism evidence="6 7">
    <name type="scientific">Capillimicrobium parvum</name>
    <dbReference type="NCBI Taxonomy" id="2884022"/>
    <lineage>
        <taxon>Bacteria</taxon>
        <taxon>Bacillati</taxon>
        <taxon>Actinomycetota</taxon>
        <taxon>Thermoleophilia</taxon>
        <taxon>Solirubrobacterales</taxon>
        <taxon>Capillimicrobiaceae</taxon>
        <taxon>Capillimicrobium</taxon>
    </lineage>
</organism>
<keyword evidence="7" id="KW-1185">Reference proteome</keyword>
<sequence>MKIYIHSVFLEPTWLVGVARRAEELGYHGFTVSDHLLYPKDLMSRYPYGEEPFPSTSPWPDIWVTVGALAGATTRLRFLSCIYLALARPPVAVAKAVGTAAILSGYRVDFGMAVGWMREEFDHMGQDFATRGRRHDEMVDLVREIWTGDWVEHHGRYYDYEPFRVMPAPDRPIPILGGGDSEVAMRRSVLLDGWLGSRWYAADEAAEQVERMHAYRREAGTDGADFQIFISLDHSPTLEECRRFEDLGVTALWTHPWTPVGEPTKAPEPTLEQVMQGMEDYADRVVSRL</sequence>
<proteinExistence type="predicted"/>
<evidence type="ECO:0000256" key="4">
    <source>
        <dbReference type="ARBA" id="ARBA00023033"/>
    </source>
</evidence>
<dbReference type="InterPro" id="IPR011251">
    <property type="entry name" value="Luciferase-like_dom"/>
</dbReference>
<dbReference type="InterPro" id="IPR019921">
    <property type="entry name" value="Lucif-like_OxRdtase_Rv2161c"/>
</dbReference>
<dbReference type="EMBL" id="CP087164">
    <property type="protein sequence ID" value="UGS34814.1"/>
    <property type="molecule type" value="Genomic_DNA"/>
</dbReference>
<evidence type="ECO:0000313" key="7">
    <source>
        <dbReference type="Proteomes" id="UP001162834"/>
    </source>
</evidence>
<name>A0A9E7BZQ5_9ACTN</name>
<dbReference type="Pfam" id="PF00296">
    <property type="entry name" value="Bac_luciferase"/>
    <property type="match status" value="1"/>
</dbReference>
<dbReference type="GO" id="GO:0008726">
    <property type="term" value="F:alkanesulfonate monooxygenase activity"/>
    <property type="evidence" value="ECO:0007669"/>
    <property type="project" value="TreeGrafter"/>
</dbReference>
<evidence type="ECO:0000313" key="6">
    <source>
        <dbReference type="EMBL" id="UGS34814.1"/>
    </source>
</evidence>
<dbReference type="Proteomes" id="UP001162834">
    <property type="component" value="Chromosome"/>
</dbReference>
<dbReference type="AlphaFoldDB" id="A0A9E7BZQ5"/>
<dbReference type="Gene3D" id="3.20.20.30">
    <property type="entry name" value="Luciferase-like domain"/>
    <property type="match status" value="1"/>
</dbReference>
<protein>
    <recommendedName>
        <fullName evidence="5">Luciferase-like domain-containing protein</fullName>
    </recommendedName>
</protein>
<dbReference type="KEGG" id="sbae:DSM104329_01196"/>
<dbReference type="RefSeq" id="WP_259314480.1">
    <property type="nucleotide sequence ID" value="NZ_CP087164.1"/>
</dbReference>
<evidence type="ECO:0000256" key="1">
    <source>
        <dbReference type="ARBA" id="ARBA00022630"/>
    </source>
</evidence>